<organism evidence="1 2">
    <name type="scientific">Melia azedarach</name>
    <name type="common">Chinaberry tree</name>
    <dbReference type="NCBI Taxonomy" id="155640"/>
    <lineage>
        <taxon>Eukaryota</taxon>
        <taxon>Viridiplantae</taxon>
        <taxon>Streptophyta</taxon>
        <taxon>Embryophyta</taxon>
        <taxon>Tracheophyta</taxon>
        <taxon>Spermatophyta</taxon>
        <taxon>Magnoliopsida</taxon>
        <taxon>eudicotyledons</taxon>
        <taxon>Gunneridae</taxon>
        <taxon>Pentapetalae</taxon>
        <taxon>rosids</taxon>
        <taxon>malvids</taxon>
        <taxon>Sapindales</taxon>
        <taxon>Meliaceae</taxon>
        <taxon>Melia</taxon>
    </lineage>
</organism>
<protein>
    <submittedName>
        <fullName evidence="1">COBRA-like protein</fullName>
    </submittedName>
</protein>
<gene>
    <name evidence="1" type="ORF">OWV82_004888</name>
</gene>
<evidence type="ECO:0000313" key="1">
    <source>
        <dbReference type="EMBL" id="KAJ4726129.1"/>
    </source>
</evidence>
<sequence>MKPLIRNMKKPCILLYIALLFVSLRSRVCYGQDYSEEGTDESPPPAPPPGQDECNGIFLTYSFTGREKTYPLVKNASAQAWAFKSMATILNAGTEELKAWKMFVGFRHKEILVSATGATTLDGGDFPAEVGNGTTFVGNPKVDLKTAVETAGDFTQISVQIEIKGTQFGVKPPAIPMPKSLKLMNDGFKCPAAKKEGSYMNTCCKRDPKFKAPPVKKTQFSPRQPADLSLAYDVIQSYGNNYLAQVTMDNINPLGRLDHWNLTWEWQNSEFIYTMRGAYTHKKDSSECIYGPAGKYFKEFDFSTVVNCEKRPVISDLPATFNNDTKLGKLPYCCRNGSLLPKLMNETKARSMFQLQVFKLPPNDNRTALVPPMKWKIRGVLNPEYKCSPPLRVEPAEFPDPSGLQSTSTAVASWQIACNITKPEPNKARCCVSFSAYYNESVIPCPTCSCGCPDTEKCNPKARAMLLPSEAQLVPFDNRTAKAVAWAGLKKKPVPKPLPCPDNCGVSVNWHINSDYKDGWSARITMFNWDTTPFEDWFLAVKIDKAFPGYENVYSFNGTKLPQHNKTLFFQGIKGLNYLVGLTNGTRPGEPKVSGKQQSVISFRKKNTPNINLQRGDGFPTKLIFNGEECALPKEFPKRDAAPKSSINMVLITFITAMTFVLMQEYR</sequence>
<dbReference type="EMBL" id="CM051395">
    <property type="protein sequence ID" value="KAJ4726129.1"/>
    <property type="molecule type" value="Genomic_DNA"/>
</dbReference>
<accession>A0ACC1YRZ9</accession>
<reference evidence="1 2" key="1">
    <citation type="journal article" date="2023" name="Science">
        <title>Complex scaffold remodeling in plant triterpene biosynthesis.</title>
        <authorList>
            <person name="De La Pena R."/>
            <person name="Hodgson H."/>
            <person name="Liu J.C."/>
            <person name="Stephenson M.J."/>
            <person name="Martin A.C."/>
            <person name="Owen C."/>
            <person name="Harkess A."/>
            <person name="Leebens-Mack J."/>
            <person name="Jimenez L.E."/>
            <person name="Osbourn A."/>
            <person name="Sattely E.S."/>
        </authorList>
    </citation>
    <scope>NUCLEOTIDE SEQUENCE [LARGE SCALE GENOMIC DNA]</scope>
    <source>
        <strain evidence="2">cv. JPN11</strain>
        <tissue evidence="1">Leaf</tissue>
    </source>
</reference>
<name>A0ACC1YRZ9_MELAZ</name>
<evidence type="ECO:0000313" key="2">
    <source>
        <dbReference type="Proteomes" id="UP001164539"/>
    </source>
</evidence>
<dbReference type="Proteomes" id="UP001164539">
    <property type="component" value="Chromosome 2"/>
</dbReference>
<comment type="caution">
    <text evidence="1">The sequence shown here is derived from an EMBL/GenBank/DDBJ whole genome shotgun (WGS) entry which is preliminary data.</text>
</comment>
<keyword evidence="2" id="KW-1185">Reference proteome</keyword>
<proteinExistence type="predicted"/>